<dbReference type="PANTHER" id="PTHR48011">
    <property type="entry name" value="CCR4-NOT TRANSCRIPTIONAL COMPLEX SUBUNIT CAF120-RELATED"/>
    <property type="match status" value="1"/>
</dbReference>
<dbReference type="STRING" id="3476.A0A2P5AE97"/>
<dbReference type="EMBL" id="JXTB01000639">
    <property type="protein sequence ID" value="PON34863.1"/>
    <property type="molecule type" value="Genomic_DNA"/>
</dbReference>
<feature type="region of interest" description="Disordered" evidence="1">
    <location>
        <begin position="1"/>
        <end position="40"/>
    </location>
</feature>
<dbReference type="PANTHER" id="PTHR48011:SF56">
    <property type="entry name" value="PROTEIN KINASE DOMAIN-CONTAINING PROTEIN"/>
    <property type="match status" value="1"/>
</dbReference>
<dbReference type="GO" id="GO:0007165">
    <property type="term" value="P:signal transduction"/>
    <property type="evidence" value="ECO:0007669"/>
    <property type="project" value="TreeGrafter"/>
</dbReference>
<dbReference type="Pfam" id="PF00069">
    <property type="entry name" value="Pkinase"/>
    <property type="match status" value="1"/>
</dbReference>
<gene>
    <name evidence="3" type="ORF">PanWU01x14_340920</name>
</gene>
<comment type="caution">
    <text evidence="3">The sequence shown here is derived from an EMBL/GenBank/DDBJ whole genome shotgun (WGS) entry which is preliminary data.</text>
</comment>
<sequence>MKKRLREEIEEEEEEEEEDHYQNGDGDHEPMPEQSIYPNAGARLSIAVKSSYTSQSEELKKEKYASGGSLANLIENSQGLGLREQQVKRYTESILRGIQCIQEMGFVHCDLKPENILLVKEGDNDDDDFVAKTADFGLSKRADNWVSTTPALGT</sequence>
<dbReference type="PROSITE" id="PS00108">
    <property type="entry name" value="PROTEIN_KINASE_ST"/>
    <property type="match status" value="1"/>
</dbReference>
<dbReference type="GO" id="GO:0005524">
    <property type="term" value="F:ATP binding"/>
    <property type="evidence" value="ECO:0007669"/>
    <property type="project" value="InterPro"/>
</dbReference>
<dbReference type="OrthoDB" id="8693905at2759"/>
<reference evidence="4" key="1">
    <citation type="submission" date="2016-06" db="EMBL/GenBank/DDBJ databases">
        <title>Parallel loss of symbiosis genes in relatives of nitrogen-fixing non-legume Parasponia.</title>
        <authorList>
            <person name="Van Velzen R."/>
            <person name="Holmer R."/>
            <person name="Bu F."/>
            <person name="Rutten L."/>
            <person name="Van Zeijl A."/>
            <person name="Liu W."/>
            <person name="Santuari L."/>
            <person name="Cao Q."/>
            <person name="Sharma T."/>
            <person name="Shen D."/>
            <person name="Roswanjaya Y."/>
            <person name="Wardhani T."/>
            <person name="Kalhor M.S."/>
            <person name="Jansen J."/>
            <person name="Van den Hoogen J."/>
            <person name="Gungor B."/>
            <person name="Hartog M."/>
            <person name="Hontelez J."/>
            <person name="Verver J."/>
            <person name="Yang W.-C."/>
            <person name="Schijlen E."/>
            <person name="Repin R."/>
            <person name="Schilthuizen M."/>
            <person name="Schranz E."/>
            <person name="Heidstra R."/>
            <person name="Miyata K."/>
            <person name="Fedorova E."/>
            <person name="Kohlen W."/>
            <person name="Bisseling T."/>
            <person name="Smit S."/>
            <person name="Geurts R."/>
        </authorList>
    </citation>
    <scope>NUCLEOTIDE SEQUENCE [LARGE SCALE GENOMIC DNA]</scope>
    <source>
        <strain evidence="4">cv. WU1-14</strain>
    </source>
</reference>
<dbReference type="InterPro" id="IPR008271">
    <property type="entry name" value="Ser/Thr_kinase_AS"/>
</dbReference>
<evidence type="ECO:0000256" key="1">
    <source>
        <dbReference type="SAM" id="MobiDB-lite"/>
    </source>
</evidence>
<keyword evidence="4" id="KW-1185">Reference proteome</keyword>
<dbReference type="AlphaFoldDB" id="A0A2P5AE97"/>
<keyword evidence="3" id="KW-0418">Kinase</keyword>
<evidence type="ECO:0000313" key="3">
    <source>
        <dbReference type="EMBL" id="PON34863.1"/>
    </source>
</evidence>
<dbReference type="PROSITE" id="PS50011">
    <property type="entry name" value="PROTEIN_KINASE_DOM"/>
    <property type="match status" value="1"/>
</dbReference>
<proteinExistence type="predicted"/>
<evidence type="ECO:0000313" key="4">
    <source>
        <dbReference type="Proteomes" id="UP000237105"/>
    </source>
</evidence>
<keyword evidence="3" id="KW-0723">Serine/threonine-protein kinase</keyword>
<dbReference type="InterPro" id="IPR000719">
    <property type="entry name" value="Prot_kinase_dom"/>
</dbReference>
<dbReference type="InterPro" id="IPR011009">
    <property type="entry name" value="Kinase-like_dom_sf"/>
</dbReference>
<protein>
    <submittedName>
        <fullName evidence="3">Serine/threonine protein kinase</fullName>
    </submittedName>
</protein>
<organism evidence="3 4">
    <name type="scientific">Parasponia andersonii</name>
    <name type="common">Sponia andersonii</name>
    <dbReference type="NCBI Taxonomy" id="3476"/>
    <lineage>
        <taxon>Eukaryota</taxon>
        <taxon>Viridiplantae</taxon>
        <taxon>Streptophyta</taxon>
        <taxon>Embryophyta</taxon>
        <taxon>Tracheophyta</taxon>
        <taxon>Spermatophyta</taxon>
        <taxon>Magnoliopsida</taxon>
        <taxon>eudicotyledons</taxon>
        <taxon>Gunneridae</taxon>
        <taxon>Pentapetalae</taxon>
        <taxon>rosids</taxon>
        <taxon>fabids</taxon>
        <taxon>Rosales</taxon>
        <taxon>Cannabaceae</taxon>
        <taxon>Parasponia</taxon>
    </lineage>
</organism>
<accession>A0A2P5AE97</accession>
<feature type="compositionally biased region" description="Acidic residues" evidence="1">
    <location>
        <begin position="8"/>
        <end position="19"/>
    </location>
</feature>
<name>A0A2P5AE97_PARAD</name>
<dbReference type="Proteomes" id="UP000237105">
    <property type="component" value="Unassembled WGS sequence"/>
</dbReference>
<feature type="compositionally biased region" description="Basic and acidic residues" evidence="1">
    <location>
        <begin position="20"/>
        <end position="31"/>
    </location>
</feature>
<dbReference type="Gene3D" id="1.10.510.10">
    <property type="entry name" value="Transferase(Phosphotransferase) domain 1"/>
    <property type="match status" value="1"/>
</dbReference>
<keyword evidence="3" id="KW-0808">Transferase</keyword>
<dbReference type="InterPro" id="IPR052751">
    <property type="entry name" value="Plant_MAPKKK"/>
</dbReference>
<dbReference type="SUPFAM" id="SSF56112">
    <property type="entry name" value="Protein kinase-like (PK-like)"/>
    <property type="match status" value="1"/>
</dbReference>
<feature type="domain" description="Protein kinase" evidence="2">
    <location>
        <begin position="1"/>
        <end position="154"/>
    </location>
</feature>
<evidence type="ECO:0000259" key="2">
    <source>
        <dbReference type="PROSITE" id="PS50011"/>
    </source>
</evidence>
<dbReference type="GO" id="GO:0004674">
    <property type="term" value="F:protein serine/threonine kinase activity"/>
    <property type="evidence" value="ECO:0007669"/>
    <property type="project" value="UniProtKB-KW"/>
</dbReference>